<dbReference type="InterPro" id="IPR001054">
    <property type="entry name" value="A/G_cyclase"/>
</dbReference>
<reference evidence="3" key="1">
    <citation type="submission" date="2017-05" db="EMBL/GenBank/DDBJ databases">
        <authorList>
            <person name="Macchi M."/>
            <person name="Festa S."/>
            <person name="Coppotelli B.M."/>
            <person name="Morelli I.S."/>
        </authorList>
    </citation>
    <scope>NUCLEOTIDE SEQUENCE [LARGE SCALE GENOMIC DNA]</scope>
    <source>
        <strain evidence="3">I</strain>
    </source>
</reference>
<accession>A0A211YS70</accession>
<gene>
    <name evidence="2" type="ORF">BWR60_35600</name>
</gene>
<dbReference type="Gene3D" id="3.30.70.1230">
    <property type="entry name" value="Nucleotide cyclase"/>
    <property type="match status" value="1"/>
</dbReference>
<evidence type="ECO:0000313" key="3">
    <source>
        <dbReference type="Proteomes" id="UP000196655"/>
    </source>
</evidence>
<keyword evidence="3" id="KW-1185">Reference proteome</keyword>
<sequence>MLGFGWDGGRMPAPHAAGLGPDRSAAPRSVFAAVLFADIVGFTRLCETLEPAGTFALLSGFHERMALAVADHDAVLGDPVGDGIMAVWCGPAPAAARAALHCGFAMLEAIDSWNRARRDGLPLRIGVGLHAGPVIIGRVGAAGHGKLGAFGDTVNVAHRLERMTRTRRSDIIVSEELFRAVARHHPAERRLASFPAASRADIPGRAEGVAIRMAALA</sequence>
<dbReference type="PANTHER" id="PTHR43081:SF1">
    <property type="entry name" value="ADENYLATE CYCLASE, TERMINAL-DIFFERENTIATION SPECIFIC"/>
    <property type="match status" value="1"/>
</dbReference>
<proteinExistence type="predicted"/>
<dbReference type="PROSITE" id="PS50125">
    <property type="entry name" value="GUANYLATE_CYCLASE_2"/>
    <property type="match status" value="1"/>
</dbReference>
<dbReference type="GO" id="GO:0035556">
    <property type="term" value="P:intracellular signal transduction"/>
    <property type="evidence" value="ECO:0007669"/>
    <property type="project" value="InterPro"/>
</dbReference>
<dbReference type="SUPFAM" id="SSF55073">
    <property type="entry name" value="Nucleotide cyclase"/>
    <property type="match status" value="1"/>
</dbReference>
<dbReference type="GO" id="GO:0009190">
    <property type="term" value="P:cyclic nucleotide biosynthetic process"/>
    <property type="evidence" value="ECO:0007669"/>
    <property type="project" value="InterPro"/>
</dbReference>
<protein>
    <recommendedName>
        <fullName evidence="1">Guanylate cyclase domain-containing protein</fullName>
    </recommendedName>
</protein>
<dbReference type="Pfam" id="PF00211">
    <property type="entry name" value="Guanylate_cyc"/>
    <property type="match status" value="1"/>
</dbReference>
<feature type="domain" description="Guanylate cyclase" evidence="1">
    <location>
        <begin position="33"/>
        <end position="161"/>
    </location>
</feature>
<organism evidence="2 3">
    <name type="scientific">Inquilinus limosus</name>
    <dbReference type="NCBI Taxonomy" id="171674"/>
    <lineage>
        <taxon>Bacteria</taxon>
        <taxon>Pseudomonadati</taxon>
        <taxon>Pseudomonadota</taxon>
        <taxon>Alphaproteobacteria</taxon>
        <taxon>Rhodospirillales</taxon>
        <taxon>Rhodospirillaceae</taxon>
        <taxon>Inquilinus</taxon>
    </lineage>
</organism>
<name>A0A211YS70_9PROT</name>
<dbReference type="InterPro" id="IPR050697">
    <property type="entry name" value="Adenylyl/Guanylyl_Cyclase_3/4"/>
</dbReference>
<comment type="caution">
    <text evidence="2">The sequence shown here is derived from an EMBL/GenBank/DDBJ whole genome shotgun (WGS) entry which is preliminary data.</text>
</comment>
<dbReference type="InterPro" id="IPR029787">
    <property type="entry name" value="Nucleotide_cyclase"/>
</dbReference>
<dbReference type="PANTHER" id="PTHR43081">
    <property type="entry name" value="ADENYLATE CYCLASE, TERMINAL-DIFFERENTIATION SPECIFIC-RELATED"/>
    <property type="match status" value="1"/>
</dbReference>
<dbReference type="EMBL" id="NHON01000189">
    <property type="protein sequence ID" value="OWJ55913.1"/>
    <property type="molecule type" value="Genomic_DNA"/>
</dbReference>
<dbReference type="AlphaFoldDB" id="A0A211YS70"/>
<dbReference type="SMART" id="SM00044">
    <property type="entry name" value="CYCc"/>
    <property type="match status" value="1"/>
</dbReference>
<dbReference type="GO" id="GO:0004016">
    <property type="term" value="F:adenylate cyclase activity"/>
    <property type="evidence" value="ECO:0007669"/>
    <property type="project" value="UniProtKB-ARBA"/>
</dbReference>
<dbReference type="Proteomes" id="UP000196655">
    <property type="component" value="Unassembled WGS sequence"/>
</dbReference>
<dbReference type="CDD" id="cd07302">
    <property type="entry name" value="CHD"/>
    <property type="match status" value="1"/>
</dbReference>
<dbReference type="OrthoDB" id="9762462at2"/>
<evidence type="ECO:0000313" key="2">
    <source>
        <dbReference type="EMBL" id="OWJ55913.1"/>
    </source>
</evidence>
<evidence type="ECO:0000259" key="1">
    <source>
        <dbReference type="PROSITE" id="PS50125"/>
    </source>
</evidence>